<dbReference type="InterPro" id="IPR022419">
    <property type="entry name" value="Porphobilin_deaminase_cofac_BS"/>
</dbReference>
<dbReference type="CDD" id="cd00494">
    <property type="entry name" value="PBP2_HMBS"/>
    <property type="match status" value="1"/>
</dbReference>
<dbReference type="Pfam" id="PF01379">
    <property type="entry name" value="Porphobil_deam"/>
    <property type="match status" value="1"/>
</dbReference>
<evidence type="ECO:0000256" key="1">
    <source>
        <dbReference type="ARBA" id="ARBA00002869"/>
    </source>
</evidence>
<dbReference type="PROSITE" id="PS00533">
    <property type="entry name" value="PORPHOBILINOGEN_DEAM"/>
    <property type="match status" value="1"/>
</dbReference>
<evidence type="ECO:0000256" key="4">
    <source>
        <dbReference type="ARBA" id="ARBA00023244"/>
    </source>
</evidence>
<sequence length="293" mass="32187">MQSIIRIGSRESRLAVIQAEIVRQAIQKRYPDIQVELVTMKTTGDKILNKSLELIGGKGLFVKELDRALLDGRIDLAVHSLKDMPAEIPEELPVVAYSVREDPRDVLIYKPGTAEIPEGGVIGTSSRRRTLQMQTLYPSCSFQGIRGNVETRLQKLREENFDGTILAAAGLRRLGMQHVIGRVFSVEEMVPAAGQGILAIQGRKGEDYTYLAEAASERSRKEAAAEREFVAALDAGCTSPIAAHAQLCGTELKLTGLYYSEDSGKYWVETRAGAADRGRQLGAALAGEMRRRE</sequence>
<dbReference type="PRINTS" id="PR00151">
    <property type="entry name" value="PORPHBDMNASE"/>
</dbReference>
<evidence type="ECO:0000256" key="3">
    <source>
        <dbReference type="ARBA" id="ARBA00022679"/>
    </source>
</evidence>
<dbReference type="HAMAP" id="MF_00260">
    <property type="entry name" value="Porphobil_deam"/>
    <property type="match status" value="1"/>
</dbReference>
<evidence type="ECO:0000259" key="7">
    <source>
        <dbReference type="Pfam" id="PF01379"/>
    </source>
</evidence>
<dbReference type="PANTHER" id="PTHR11557">
    <property type="entry name" value="PORPHOBILINOGEN DEAMINASE"/>
    <property type="match status" value="1"/>
</dbReference>
<keyword evidence="3 6" id="KW-0808">Transferase</keyword>
<keyword evidence="4 6" id="KW-0627">Porphyrin biosynthesis</keyword>
<dbReference type="Proteomes" id="UP001299546">
    <property type="component" value="Unassembled WGS sequence"/>
</dbReference>
<organism evidence="9 10">
    <name type="scientific">Bariatricus massiliensis</name>
    <dbReference type="NCBI Taxonomy" id="1745713"/>
    <lineage>
        <taxon>Bacteria</taxon>
        <taxon>Bacillati</taxon>
        <taxon>Bacillota</taxon>
        <taxon>Clostridia</taxon>
        <taxon>Lachnospirales</taxon>
        <taxon>Lachnospiraceae</taxon>
        <taxon>Bariatricus</taxon>
    </lineage>
</organism>
<dbReference type="SUPFAM" id="SSF53850">
    <property type="entry name" value="Periplasmic binding protein-like II"/>
    <property type="match status" value="1"/>
</dbReference>
<dbReference type="EMBL" id="JAJCIS010000002">
    <property type="protein sequence ID" value="MCB7386897.1"/>
    <property type="molecule type" value="Genomic_DNA"/>
</dbReference>
<evidence type="ECO:0000313" key="10">
    <source>
        <dbReference type="Proteomes" id="UP001299546"/>
    </source>
</evidence>
<comment type="miscellaneous">
    <text evidence="6">The porphobilinogen subunits are added to the dipyrromethane group.</text>
</comment>
<reference evidence="9 10" key="1">
    <citation type="submission" date="2021-10" db="EMBL/GenBank/DDBJ databases">
        <title>Collection of gut derived symbiotic bacterial strains cultured from healthy donors.</title>
        <authorList>
            <person name="Lin H."/>
            <person name="Littmann E."/>
            <person name="Kohout C."/>
            <person name="Pamer E.G."/>
        </authorList>
    </citation>
    <scope>NUCLEOTIDE SEQUENCE [LARGE SCALE GENOMIC DNA]</scope>
    <source>
        <strain evidence="9 10">DFI.1.165</strain>
    </source>
</reference>
<evidence type="ECO:0000259" key="8">
    <source>
        <dbReference type="Pfam" id="PF03900"/>
    </source>
</evidence>
<name>A0ABS8DFL6_9FIRM</name>
<comment type="catalytic activity">
    <reaction evidence="5 6">
        <text>4 porphobilinogen + H2O = hydroxymethylbilane + 4 NH4(+)</text>
        <dbReference type="Rhea" id="RHEA:13185"/>
        <dbReference type="ChEBI" id="CHEBI:15377"/>
        <dbReference type="ChEBI" id="CHEBI:28938"/>
        <dbReference type="ChEBI" id="CHEBI:57845"/>
        <dbReference type="ChEBI" id="CHEBI:58126"/>
        <dbReference type="EC" id="2.5.1.61"/>
    </reaction>
</comment>
<dbReference type="SUPFAM" id="SSF54782">
    <property type="entry name" value="Porphobilinogen deaminase (hydroxymethylbilane synthase), C-terminal domain"/>
    <property type="match status" value="1"/>
</dbReference>
<dbReference type="PANTHER" id="PTHR11557:SF0">
    <property type="entry name" value="PORPHOBILINOGEN DEAMINASE"/>
    <property type="match status" value="1"/>
</dbReference>
<dbReference type="InterPro" id="IPR036803">
    <property type="entry name" value="Porphobilinogen_deaminase_C_sf"/>
</dbReference>
<evidence type="ECO:0000256" key="6">
    <source>
        <dbReference type="HAMAP-Rule" id="MF_00260"/>
    </source>
</evidence>
<accession>A0ABS8DFL6</accession>
<protein>
    <recommendedName>
        <fullName evidence="6">Porphobilinogen deaminase</fullName>
        <shortName evidence="6">PBG</shortName>
        <ecNumber evidence="6">2.5.1.61</ecNumber>
    </recommendedName>
    <alternativeName>
        <fullName evidence="6">Hydroxymethylbilane synthase</fullName>
        <shortName evidence="6">HMBS</shortName>
    </alternativeName>
    <alternativeName>
        <fullName evidence="6">Pre-uroporphyrinogen synthase</fullName>
    </alternativeName>
</protein>
<dbReference type="Gene3D" id="3.30.160.40">
    <property type="entry name" value="Porphobilinogen deaminase, C-terminal domain"/>
    <property type="match status" value="1"/>
</dbReference>
<dbReference type="RefSeq" id="WP_066736097.1">
    <property type="nucleotide sequence ID" value="NZ_JAJCIQ010000002.1"/>
</dbReference>
<dbReference type="EC" id="2.5.1.61" evidence="6"/>
<comment type="subunit">
    <text evidence="6">Monomer.</text>
</comment>
<comment type="caution">
    <text evidence="9">The sequence shown here is derived from an EMBL/GenBank/DDBJ whole genome shotgun (WGS) entry which is preliminary data.</text>
</comment>
<keyword evidence="10" id="KW-1185">Reference proteome</keyword>
<comment type="cofactor">
    <cofactor evidence="6">
        <name>dipyrromethane</name>
        <dbReference type="ChEBI" id="CHEBI:60342"/>
    </cofactor>
    <text evidence="6">Binds 1 dipyrromethane group covalently.</text>
</comment>
<dbReference type="PIRSF" id="PIRSF001438">
    <property type="entry name" value="4pyrrol_synth_OHMeBilane_synth"/>
    <property type="match status" value="1"/>
</dbReference>
<dbReference type="Pfam" id="PF03900">
    <property type="entry name" value="Porphobil_deamC"/>
    <property type="match status" value="1"/>
</dbReference>
<dbReference type="InterPro" id="IPR022418">
    <property type="entry name" value="Porphobilinogen_deaminase_C"/>
</dbReference>
<dbReference type="InterPro" id="IPR000860">
    <property type="entry name" value="HemC"/>
</dbReference>
<evidence type="ECO:0000256" key="2">
    <source>
        <dbReference type="ARBA" id="ARBA00005638"/>
    </source>
</evidence>
<dbReference type="Gene3D" id="3.40.190.10">
    <property type="entry name" value="Periplasmic binding protein-like II"/>
    <property type="match status" value="2"/>
</dbReference>
<comment type="function">
    <text evidence="1 6">Tetrapolymerization of the monopyrrole PBG into the hydroxymethylbilane pre-uroporphyrinogen in several discrete steps.</text>
</comment>
<feature type="modified residue" description="S-(dipyrrolylmethanemethyl)cysteine" evidence="6">
    <location>
        <position position="237"/>
    </location>
</feature>
<evidence type="ECO:0000256" key="5">
    <source>
        <dbReference type="ARBA" id="ARBA00048169"/>
    </source>
</evidence>
<dbReference type="NCBIfam" id="TIGR00212">
    <property type="entry name" value="hemC"/>
    <property type="match status" value="1"/>
</dbReference>
<comment type="similarity">
    <text evidence="2 6">Belongs to the HMBS family.</text>
</comment>
<feature type="domain" description="Porphobilinogen deaminase C-terminal" evidence="8">
    <location>
        <begin position="222"/>
        <end position="290"/>
    </location>
</feature>
<feature type="domain" description="Porphobilinogen deaminase N-terminal" evidence="7">
    <location>
        <begin position="5"/>
        <end position="207"/>
    </location>
</feature>
<gene>
    <name evidence="6 9" type="primary">hemC</name>
    <name evidence="9" type="ORF">LIZ65_06315</name>
</gene>
<proteinExistence type="inferred from homology"/>
<evidence type="ECO:0000313" key="9">
    <source>
        <dbReference type="EMBL" id="MCB7386897.1"/>
    </source>
</evidence>
<dbReference type="InterPro" id="IPR022417">
    <property type="entry name" value="Porphobilin_deaminase_N"/>
</dbReference>
<dbReference type="GO" id="GO:0004418">
    <property type="term" value="F:hydroxymethylbilane synthase activity"/>
    <property type="evidence" value="ECO:0007669"/>
    <property type="project" value="UniProtKB-EC"/>
</dbReference>